<dbReference type="Pfam" id="PF13206">
    <property type="entry name" value="VSG_B"/>
    <property type="match status" value="1"/>
</dbReference>
<keyword evidence="9" id="KW-0175">Coiled coil</keyword>
<accession>M4SVQ2</accession>
<comment type="function">
    <text evidence="1">VSG forms a coat on the surface of the parasite. The trypanosome evades the immune response of the host by expressing a series of antigenically distinct VSGs from an estimated 1000 VSG genes.</text>
</comment>
<evidence type="ECO:0000256" key="4">
    <source>
        <dbReference type="ARBA" id="ARBA00022622"/>
    </source>
</evidence>
<dbReference type="AlphaFoldDB" id="M4SVQ2"/>
<comment type="subcellular location">
    <subcellularLocation>
        <location evidence="2">Cell membrane</location>
        <topology evidence="2">Lipid-anchor</topology>
        <topology evidence="2">GPI-anchor</topology>
    </subcellularLocation>
</comment>
<evidence type="ECO:0000256" key="10">
    <source>
        <dbReference type="SAM" id="MobiDB-lite"/>
    </source>
</evidence>
<keyword evidence="7" id="KW-0325">Glycoprotein</keyword>
<feature type="coiled-coil region" evidence="9">
    <location>
        <begin position="347"/>
        <end position="377"/>
    </location>
</feature>
<evidence type="ECO:0000256" key="9">
    <source>
        <dbReference type="SAM" id="Coils"/>
    </source>
</evidence>
<evidence type="ECO:0000256" key="6">
    <source>
        <dbReference type="ARBA" id="ARBA00023136"/>
    </source>
</evidence>
<evidence type="ECO:0000256" key="7">
    <source>
        <dbReference type="ARBA" id="ARBA00023180"/>
    </source>
</evidence>
<feature type="signal peptide" evidence="11">
    <location>
        <begin position="1"/>
        <end position="19"/>
    </location>
</feature>
<name>M4SVQ2_9TRYP</name>
<evidence type="ECO:0000256" key="2">
    <source>
        <dbReference type="ARBA" id="ARBA00004609"/>
    </source>
</evidence>
<evidence type="ECO:0000256" key="8">
    <source>
        <dbReference type="ARBA" id="ARBA00023288"/>
    </source>
</evidence>
<evidence type="ECO:0000256" key="1">
    <source>
        <dbReference type="ARBA" id="ARBA00002523"/>
    </source>
</evidence>
<evidence type="ECO:0000256" key="11">
    <source>
        <dbReference type="SAM" id="SignalP"/>
    </source>
</evidence>
<reference evidence="13" key="2">
    <citation type="journal article" date="2014" name="Mol. Biochem. Parasitol.">
        <title>Capturing the variant surface glycoprotein repertoire (the VSGnome) of Trypanosoma brucei Lister 427.</title>
        <authorList>
            <person name="Cross G.A."/>
            <person name="Kim H.S."/>
            <person name="Wickstead B."/>
        </authorList>
    </citation>
    <scope>NUCLEOTIDE SEQUENCE</scope>
    <source>
        <strain evidence="13">Lister 427</strain>
    </source>
</reference>
<feature type="region of interest" description="Disordered" evidence="10">
    <location>
        <begin position="395"/>
        <end position="414"/>
    </location>
</feature>
<sequence length="464" mass="49196">MYAIIRMTLVLWLVEPAESGDIPGAANRAEHAALCKFITMASREVEVPEIPALPTDEYDYIHMANFSTAPESWQNMFFEDKTTKKAHGDPKAAGAAQRGFETNWGQWKKTALSHLDATTTDAKKKLGIVQLNANEGKLAKPQLAHLAALADELVAELSGLQPGPNSPTATTASQALAQAAYGQDSVPSADPTPAKVFGAALARDRDVACAAKNEPAQVATALAALACVCHKGNANAVDPAVCTEQAKGSGNWQNSDPPATALTGSNLAAIAKSCTKDSKQKVTAAEVEGAISTLNQLIHKGPTDSYLRSFVSTKCSGSSGEGVCIKFANYDSKQNPLVNELTWIPPLKALLSQLDSLEAQKQRAKQLVERIKSLKKQTTVVIEVAKATASSMAKFETKTNHQKPTSETTSSCSAHTTNATCTAKNCKWEEKTDIEGKFIVDKSEVKILKNTAGTGDGAAGITKE</sequence>
<organism evidence="13">
    <name type="scientific">Trypanosoma brucei</name>
    <dbReference type="NCBI Taxonomy" id="5691"/>
    <lineage>
        <taxon>Eukaryota</taxon>
        <taxon>Discoba</taxon>
        <taxon>Euglenozoa</taxon>
        <taxon>Kinetoplastea</taxon>
        <taxon>Metakinetoplastina</taxon>
        <taxon>Trypanosomatida</taxon>
        <taxon>Trypanosomatidae</taxon>
        <taxon>Trypanosoma</taxon>
    </lineage>
</organism>
<evidence type="ECO:0000259" key="12">
    <source>
        <dbReference type="Pfam" id="PF13206"/>
    </source>
</evidence>
<feature type="domain" description="Trypanosome variant surface glycoprotein B-type N-terminal" evidence="12">
    <location>
        <begin position="10"/>
        <end position="372"/>
    </location>
</feature>
<dbReference type="InterPro" id="IPR025932">
    <property type="entry name" value="Trypano_VSG_B_N_dom"/>
</dbReference>
<evidence type="ECO:0000313" key="13">
    <source>
        <dbReference type="EMBL" id="AGH60114.1"/>
    </source>
</evidence>
<dbReference type="GO" id="GO:0005886">
    <property type="term" value="C:plasma membrane"/>
    <property type="evidence" value="ECO:0007669"/>
    <property type="project" value="UniProtKB-SubCell"/>
</dbReference>
<dbReference type="VEuPathDB" id="TriTrypDB:Tb927.11.20400"/>
<keyword evidence="6" id="KW-0472">Membrane</keyword>
<feature type="chain" id="PRO_5004057648" evidence="11">
    <location>
        <begin position="20"/>
        <end position="464"/>
    </location>
</feature>
<evidence type="ECO:0000256" key="3">
    <source>
        <dbReference type="ARBA" id="ARBA00022475"/>
    </source>
</evidence>
<keyword evidence="4" id="KW-0336">GPI-anchor</keyword>
<keyword evidence="5 11" id="KW-0732">Signal</keyword>
<dbReference type="GO" id="GO:0098552">
    <property type="term" value="C:side of membrane"/>
    <property type="evidence" value="ECO:0007669"/>
    <property type="project" value="UniProtKB-KW"/>
</dbReference>
<protein>
    <submittedName>
        <fullName evidence="13">Variant surface glycoprotein 1176</fullName>
    </submittedName>
</protein>
<proteinExistence type="predicted"/>
<dbReference type="EMBL" id="KC612683">
    <property type="protein sequence ID" value="AGH60114.1"/>
    <property type="molecule type" value="Genomic_DNA"/>
</dbReference>
<keyword evidence="3" id="KW-1003">Cell membrane</keyword>
<dbReference type="VEuPathDB" id="TriTrypDB:Tb427_000121300"/>
<keyword evidence="8" id="KW-0449">Lipoprotein</keyword>
<reference evidence="13" key="1">
    <citation type="submission" date="2013-02" db="EMBL/GenBank/DDBJ databases">
        <authorList>
            <person name="Cross G.A.M."/>
            <person name="Kim H.-S."/>
            <person name="Wickstead B."/>
        </authorList>
    </citation>
    <scope>NUCLEOTIDE SEQUENCE</scope>
    <source>
        <strain evidence="13">Lister 427</strain>
    </source>
</reference>
<feature type="compositionally biased region" description="Polar residues" evidence="10">
    <location>
        <begin position="402"/>
        <end position="414"/>
    </location>
</feature>
<evidence type="ECO:0000256" key="5">
    <source>
        <dbReference type="ARBA" id="ARBA00022729"/>
    </source>
</evidence>